<comment type="caution">
    <text evidence="1">The sequence shown here is derived from an EMBL/GenBank/DDBJ whole genome shotgun (WGS) entry which is preliminary data.</text>
</comment>
<gene>
    <name evidence="1" type="ORF">ACKA06_01895</name>
</gene>
<organism evidence="1 2">
    <name type="scientific">Rossellomorea oryzaecorticis</name>
    <dbReference type="NCBI Taxonomy" id="1396505"/>
    <lineage>
        <taxon>Bacteria</taxon>
        <taxon>Bacillati</taxon>
        <taxon>Bacillota</taxon>
        <taxon>Bacilli</taxon>
        <taxon>Bacillales</taxon>
        <taxon>Bacillaceae</taxon>
        <taxon>Rossellomorea</taxon>
    </lineage>
</organism>
<accession>A0ABW8VJE7</accession>
<dbReference type="RefSeq" id="WP_411158927.1">
    <property type="nucleotide sequence ID" value="NZ_JBJOSA010000001.1"/>
</dbReference>
<name>A0ABW8VJE7_9BACI</name>
<reference evidence="1 2" key="1">
    <citation type="submission" date="2024-12" db="EMBL/GenBank/DDBJ databases">
        <authorList>
            <person name="Li X."/>
            <person name="Zhang D."/>
        </authorList>
    </citation>
    <scope>NUCLEOTIDE SEQUENCE [LARGE SCALE GENOMIC DNA]</scope>
    <source>
        <strain evidence="1 2">JCM19602</strain>
    </source>
</reference>
<keyword evidence="2" id="KW-1185">Reference proteome</keyword>
<evidence type="ECO:0000313" key="2">
    <source>
        <dbReference type="Proteomes" id="UP001628668"/>
    </source>
</evidence>
<dbReference type="EMBL" id="JBJOSA010000001">
    <property type="protein sequence ID" value="MFL8935527.1"/>
    <property type="molecule type" value="Genomic_DNA"/>
</dbReference>
<protein>
    <submittedName>
        <fullName evidence="1">Uncharacterized protein</fullName>
    </submittedName>
</protein>
<evidence type="ECO:0000313" key="1">
    <source>
        <dbReference type="EMBL" id="MFL8935527.1"/>
    </source>
</evidence>
<sequence length="38" mass="4330">MKSIQYLLSALKPDKVNSLKVTRGQSDLTIKRLALRED</sequence>
<proteinExistence type="predicted"/>
<dbReference type="Proteomes" id="UP001628668">
    <property type="component" value="Unassembled WGS sequence"/>
</dbReference>